<keyword evidence="3" id="KW-1185">Reference proteome</keyword>
<dbReference type="EMBL" id="JADGJW010000216">
    <property type="protein sequence ID" value="KAJ3221665.1"/>
    <property type="molecule type" value="Genomic_DNA"/>
</dbReference>
<feature type="compositionally biased region" description="Basic and acidic residues" evidence="1">
    <location>
        <begin position="16"/>
        <end position="35"/>
    </location>
</feature>
<feature type="region of interest" description="Disordered" evidence="1">
    <location>
        <begin position="1"/>
        <end position="70"/>
    </location>
</feature>
<proteinExistence type="predicted"/>
<dbReference type="AlphaFoldDB" id="A0AAD5U1S9"/>
<accession>A0AAD5U1S9</accession>
<gene>
    <name evidence="2" type="ORF">HK099_003256</name>
</gene>
<feature type="compositionally biased region" description="Polar residues" evidence="1">
    <location>
        <begin position="1"/>
        <end position="15"/>
    </location>
</feature>
<dbReference type="Proteomes" id="UP001211065">
    <property type="component" value="Unassembled WGS sequence"/>
</dbReference>
<sequence>MPYATRSSTTPGTTVDTKESLKRKTETKESLEHSPKKSKTSSPTKGSTPGSPGKRSFSPKKSAKSVNAKKHVVKQVQQVVAASVFAGKGQVNAKPSMLHKRIPVVQKKVEVTAQVGKVGVNNAIKALGKATTHVNKGTTNITKRVVNIRKVGGKVVVNTHKVQSDGDEKAMKKTLVNELHKFIGKNPSQVAKMVGLVQVKDQVHTEILKNALVKEIQHRKPKAGSEVVN</sequence>
<name>A0AAD5U1S9_9FUNG</name>
<organism evidence="2 3">
    <name type="scientific">Clydaea vesicula</name>
    <dbReference type="NCBI Taxonomy" id="447962"/>
    <lineage>
        <taxon>Eukaryota</taxon>
        <taxon>Fungi</taxon>
        <taxon>Fungi incertae sedis</taxon>
        <taxon>Chytridiomycota</taxon>
        <taxon>Chytridiomycota incertae sedis</taxon>
        <taxon>Chytridiomycetes</taxon>
        <taxon>Lobulomycetales</taxon>
        <taxon>Lobulomycetaceae</taxon>
        <taxon>Clydaea</taxon>
    </lineage>
</organism>
<protein>
    <submittedName>
        <fullName evidence="2">Uncharacterized protein</fullName>
    </submittedName>
</protein>
<comment type="caution">
    <text evidence="2">The sequence shown here is derived from an EMBL/GenBank/DDBJ whole genome shotgun (WGS) entry which is preliminary data.</text>
</comment>
<evidence type="ECO:0000313" key="2">
    <source>
        <dbReference type="EMBL" id="KAJ3221665.1"/>
    </source>
</evidence>
<evidence type="ECO:0000256" key="1">
    <source>
        <dbReference type="SAM" id="MobiDB-lite"/>
    </source>
</evidence>
<feature type="compositionally biased region" description="Basic residues" evidence="1">
    <location>
        <begin position="57"/>
        <end position="70"/>
    </location>
</feature>
<evidence type="ECO:0000313" key="3">
    <source>
        <dbReference type="Proteomes" id="UP001211065"/>
    </source>
</evidence>
<reference evidence="2" key="1">
    <citation type="submission" date="2020-05" db="EMBL/GenBank/DDBJ databases">
        <title>Phylogenomic resolution of chytrid fungi.</title>
        <authorList>
            <person name="Stajich J.E."/>
            <person name="Amses K."/>
            <person name="Simmons R."/>
            <person name="Seto K."/>
            <person name="Myers J."/>
            <person name="Bonds A."/>
            <person name="Quandt C.A."/>
            <person name="Barry K."/>
            <person name="Liu P."/>
            <person name="Grigoriev I."/>
            <person name="Longcore J.E."/>
            <person name="James T.Y."/>
        </authorList>
    </citation>
    <scope>NUCLEOTIDE SEQUENCE</scope>
    <source>
        <strain evidence="2">JEL0476</strain>
    </source>
</reference>
<feature type="compositionally biased region" description="Low complexity" evidence="1">
    <location>
        <begin position="40"/>
        <end position="54"/>
    </location>
</feature>